<proteinExistence type="predicted"/>
<keyword evidence="3" id="KW-1185">Reference proteome</keyword>
<dbReference type="EMBL" id="KV417498">
    <property type="protein sequence ID" value="KZP29563.1"/>
    <property type="molecule type" value="Genomic_DNA"/>
</dbReference>
<protein>
    <submittedName>
        <fullName evidence="2">Uncharacterized protein</fullName>
    </submittedName>
</protein>
<dbReference type="AlphaFoldDB" id="A0A166SKX1"/>
<feature type="region of interest" description="Disordered" evidence="1">
    <location>
        <begin position="1"/>
        <end position="24"/>
    </location>
</feature>
<gene>
    <name evidence="2" type="ORF">FIBSPDRAFT_946823</name>
</gene>
<reference evidence="2 3" key="1">
    <citation type="journal article" date="2016" name="Mol. Biol. Evol.">
        <title>Comparative Genomics of Early-Diverging Mushroom-Forming Fungi Provides Insights into the Origins of Lignocellulose Decay Capabilities.</title>
        <authorList>
            <person name="Nagy L.G."/>
            <person name="Riley R."/>
            <person name="Tritt A."/>
            <person name="Adam C."/>
            <person name="Daum C."/>
            <person name="Floudas D."/>
            <person name="Sun H."/>
            <person name="Yadav J.S."/>
            <person name="Pangilinan J."/>
            <person name="Larsson K.H."/>
            <person name="Matsuura K."/>
            <person name="Barry K."/>
            <person name="Labutti K."/>
            <person name="Kuo R."/>
            <person name="Ohm R.A."/>
            <person name="Bhattacharya S.S."/>
            <person name="Shirouzu T."/>
            <person name="Yoshinaga Y."/>
            <person name="Martin F.M."/>
            <person name="Grigoriev I.V."/>
            <person name="Hibbett D.S."/>
        </authorList>
    </citation>
    <scope>NUCLEOTIDE SEQUENCE [LARGE SCALE GENOMIC DNA]</scope>
    <source>
        <strain evidence="2 3">CBS 109695</strain>
    </source>
</reference>
<name>A0A166SKX1_9AGAM</name>
<accession>A0A166SKX1</accession>
<evidence type="ECO:0000256" key="1">
    <source>
        <dbReference type="SAM" id="MobiDB-lite"/>
    </source>
</evidence>
<dbReference type="Proteomes" id="UP000076532">
    <property type="component" value="Unassembled WGS sequence"/>
</dbReference>
<evidence type="ECO:0000313" key="2">
    <source>
        <dbReference type="EMBL" id="KZP29563.1"/>
    </source>
</evidence>
<sequence length="315" mass="34425">MEPITDSGFWRPSPGYQPPVPAPTSPAAAMVEGNQEAFLLELEHGQEYAHIKEEGFFPGFPTYLRWWFHQSCLPQVFHTMDLIVFKALLVIVTNNVRSSGTCSHGHLLALGLISRDIEKALGGPDEDHLMLNLTPEHAAAFLAVMQDLAGICKTKSMVLAVDPEDCTTDNIGYIWRKGQHIATGEDRSPAASSGNNKTSVPFMKGLTTCQAYQHAIMAGASKVDPKVTSMMSQLSHTMILHTHLLAFGLAMRDIEAAINTRNGGLVDPPFILESSLDQNDLHYVIEKLKGLMARAGHGAYLPKEQGPSRIRSGVQ</sequence>
<organism evidence="2 3">
    <name type="scientific">Athelia psychrophila</name>
    <dbReference type="NCBI Taxonomy" id="1759441"/>
    <lineage>
        <taxon>Eukaryota</taxon>
        <taxon>Fungi</taxon>
        <taxon>Dikarya</taxon>
        <taxon>Basidiomycota</taxon>
        <taxon>Agaricomycotina</taxon>
        <taxon>Agaricomycetes</taxon>
        <taxon>Agaricomycetidae</taxon>
        <taxon>Atheliales</taxon>
        <taxon>Atheliaceae</taxon>
        <taxon>Athelia</taxon>
    </lineage>
</organism>
<evidence type="ECO:0000313" key="3">
    <source>
        <dbReference type="Proteomes" id="UP000076532"/>
    </source>
</evidence>
<feature type="compositionally biased region" description="Pro residues" evidence="1">
    <location>
        <begin position="15"/>
        <end position="24"/>
    </location>
</feature>